<dbReference type="EMBL" id="OZ034817">
    <property type="protein sequence ID" value="CAL1384073.1"/>
    <property type="molecule type" value="Genomic_DNA"/>
</dbReference>
<organism evidence="4 5">
    <name type="scientific">Linum trigynum</name>
    <dbReference type="NCBI Taxonomy" id="586398"/>
    <lineage>
        <taxon>Eukaryota</taxon>
        <taxon>Viridiplantae</taxon>
        <taxon>Streptophyta</taxon>
        <taxon>Embryophyta</taxon>
        <taxon>Tracheophyta</taxon>
        <taxon>Spermatophyta</taxon>
        <taxon>Magnoliopsida</taxon>
        <taxon>eudicotyledons</taxon>
        <taxon>Gunneridae</taxon>
        <taxon>Pentapetalae</taxon>
        <taxon>rosids</taxon>
        <taxon>fabids</taxon>
        <taxon>Malpighiales</taxon>
        <taxon>Linaceae</taxon>
        <taxon>Linum</taxon>
    </lineage>
</organism>
<evidence type="ECO:0000313" key="4">
    <source>
        <dbReference type="EMBL" id="CAL1384073.1"/>
    </source>
</evidence>
<evidence type="ECO:0000256" key="2">
    <source>
        <dbReference type="SAM" id="SignalP"/>
    </source>
</evidence>
<dbReference type="AlphaFoldDB" id="A0AAV2EEF6"/>
<name>A0AAV2EEF6_9ROSI</name>
<keyword evidence="5" id="KW-1185">Reference proteome</keyword>
<evidence type="ECO:0000313" key="5">
    <source>
        <dbReference type="Proteomes" id="UP001497516"/>
    </source>
</evidence>
<proteinExistence type="predicted"/>
<feature type="region of interest" description="Disordered" evidence="1">
    <location>
        <begin position="35"/>
        <end position="54"/>
    </location>
</feature>
<dbReference type="InterPro" id="IPR013103">
    <property type="entry name" value="RVT_2"/>
</dbReference>
<accession>A0AAV2EEF6</accession>
<protein>
    <recommendedName>
        <fullName evidence="3">Reverse transcriptase Ty1/copia-type domain-containing protein</fullName>
    </recommendedName>
</protein>
<dbReference type="Proteomes" id="UP001497516">
    <property type="component" value="Chromosome 4"/>
</dbReference>
<feature type="signal peptide" evidence="2">
    <location>
        <begin position="1"/>
        <end position="29"/>
    </location>
</feature>
<reference evidence="4 5" key="1">
    <citation type="submission" date="2024-04" db="EMBL/GenBank/DDBJ databases">
        <authorList>
            <person name="Fracassetti M."/>
        </authorList>
    </citation>
    <scope>NUCLEOTIDE SEQUENCE [LARGE SCALE GENOMIC DNA]</scope>
</reference>
<feature type="chain" id="PRO_5043819371" description="Reverse transcriptase Ty1/copia-type domain-containing protein" evidence="2">
    <location>
        <begin position="30"/>
        <end position="202"/>
    </location>
</feature>
<dbReference type="Pfam" id="PF07727">
    <property type="entry name" value="RVT_2"/>
    <property type="match status" value="1"/>
</dbReference>
<feature type="domain" description="Reverse transcriptase Ty1/copia-type" evidence="3">
    <location>
        <begin position="123"/>
        <end position="199"/>
    </location>
</feature>
<evidence type="ECO:0000256" key="1">
    <source>
        <dbReference type="SAM" id="MobiDB-lite"/>
    </source>
</evidence>
<gene>
    <name evidence="4" type="ORF">LTRI10_LOCUS25307</name>
</gene>
<sequence>MWKFKKLECKYLCLYPLLKLLLLPAHVEHDNDLQEQQMNGQAPPNIAIENEPNIDEPKEIALRRSTRNRRPAISDDNEFYLQKLESDLGLYHDPISFSQAMESEHSDKWLAVAKEEMKSMYKNEVWDLVDLPEGCKRVGNRWVLKTKHDSNGNIERHRARLVAKGFTQKSSVDYKETFSPVSKKDSLRIIMALVAHYNLELY</sequence>
<keyword evidence="2" id="KW-0732">Signal</keyword>
<evidence type="ECO:0000259" key="3">
    <source>
        <dbReference type="Pfam" id="PF07727"/>
    </source>
</evidence>